<dbReference type="NCBIfam" id="TIGR03127">
    <property type="entry name" value="RuMP_HxlB"/>
    <property type="match status" value="1"/>
</dbReference>
<dbReference type="SUPFAM" id="SSF53697">
    <property type="entry name" value="SIS domain"/>
    <property type="match status" value="1"/>
</dbReference>
<dbReference type="InterPro" id="IPR001347">
    <property type="entry name" value="SIS_dom"/>
</dbReference>
<dbReference type="InterPro" id="IPR017552">
    <property type="entry name" value="PHI/rmpB"/>
</dbReference>
<accession>A0A7V6DQU6</accession>
<evidence type="ECO:0000313" key="3">
    <source>
        <dbReference type="EMBL" id="HHS30486.1"/>
    </source>
</evidence>
<sequence>MRKKSLSPKNTGLFSSFMLRFLLPFPKGQTAWILPMDRDHKEGNMGYLPRARREVFFSGISREDRLVRALDQMVEELGGVFSRLAPELAGTLLKEVEAAPRIFGCAVGRSGFILRGFLMRLMHFGFTVFVVGETITPRLQPQDLLIVISGSGETAQPREVLRRANAVGARTLAITADRNSTIAREADVVIHIPGTTKLTLKQEPDSVQCPGSLFEQACFLFLESIVLILYKERLDHNHQAMLARHADVE</sequence>
<feature type="domain" description="SIS" evidence="2">
    <location>
        <begin position="92"/>
        <end position="235"/>
    </location>
</feature>
<dbReference type="PANTHER" id="PTHR43443">
    <property type="entry name" value="3-HEXULOSE-6-PHOSPHATE ISOMERASE"/>
    <property type="match status" value="1"/>
</dbReference>
<comment type="caution">
    <text evidence="3">The sequence shown here is derived from an EMBL/GenBank/DDBJ whole genome shotgun (WGS) entry which is preliminary data.</text>
</comment>
<dbReference type="GO" id="GO:1901135">
    <property type="term" value="P:carbohydrate derivative metabolic process"/>
    <property type="evidence" value="ECO:0007669"/>
    <property type="project" value="InterPro"/>
</dbReference>
<name>A0A7V6DQU6_9BACT</name>
<dbReference type="PROSITE" id="PS51464">
    <property type="entry name" value="SIS"/>
    <property type="match status" value="1"/>
</dbReference>
<dbReference type="PANTHER" id="PTHR43443:SF1">
    <property type="entry name" value="3-HEXULOSE-6-PHOSPHATE ISOMERASE"/>
    <property type="match status" value="1"/>
</dbReference>
<protein>
    <submittedName>
        <fullName evidence="3">SIS domain-containing protein</fullName>
    </submittedName>
</protein>
<gene>
    <name evidence="3" type="ORF">ENV52_12390</name>
</gene>
<dbReference type="CDD" id="cd05005">
    <property type="entry name" value="SIS_PHI"/>
    <property type="match status" value="1"/>
</dbReference>
<dbReference type="GO" id="GO:0016853">
    <property type="term" value="F:isomerase activity"/>
    <property type="evidence" value="ECO:0007669"/>
    <property type="project" value="InterPro"/>
</dbReference>
<dbReference type="Pfam" id="PF01380">
    <property type="entry name" value="SIS"/>
    <property type="match status" value="1"/>
</dbReference>
<evidence type="ECO:0000259" key="2">
    <source>
        <dbReference type="PROSITE" id="PS51464"/>
    </source>
</evidence>
<dbReference type="Gene3D" id="3.40.50.10490">
    <property type="entry name" value="Glucose-6-phosphate isomerase like protein, domain 1"/>
    <property type="match status" value="1"/>
</dbReference>
<dbReference type="EMBL" id="DTGR01000193">
    <property type="protein sequence ID" value="HHS30486.1"/>
    <property type="molecule type" value="Genomic_DNA"/>
</dbReference>
<reference evidence="3" key="1">
    <citation type="journal article" date="2020" name="mSystems">
        <title>Genome- and Community-Level Interaction Insights into Carbon Utilization and Element Cycling Functions of Hydrothermarchaeota in Hydrothermal Sediment.</title>
        <authorList>
            <person name="Zhou Z."/>
            <person name="Liu Y."/>
            <person name="Xu W."/>
            <person name="Pan J."/>
            <person name="Luo Z.H."/>
            <person name="Li M."/>
        </authorList>
    </citation>
    <scope>NUCLEOTIDE SEQUENCE [LARGE SCALE GENOMIC DNA]</scope>
    <source>
        <strain evidence="3">SpSt-767</strain>
    </source>
</reference>
<evidence type="ECO:0000256" key="1">
    <source>
        <dbReference type="ARBA" id="ARBA00009235"/>
    </source>
</evidence>
<organism evidence="3">
    <name type="scientific">Desulfobacca acetoxidans</name>
    <dbReference type="NCBI Taxonomy" id="60893"/>
    <lineage>
        <taxon>Bacteria</taxon>
        <taxon>Pseudomonadati</taxon>
        <taxon>Thermodesulfobacteriota</taxon>
        <taxon>Desulfobaccia</taxon>
        <taxon>Desulfobaccales</taxon>
        <taxon>Desulfobaccaceae</taxon>
        <taxon>Desulfobacca</taxon>
    </lineage>
</organism>
<dbReference type="InterPro" id="IPR046348">
    <property type="entry name" value="SIS_dom_sf"/>
</dbReference>
<proteinExistence type="inferred from homology"/>
<comment type="similarity">
    <text evidence="1">Belongs to the SIS family. PHI subfamily.</text>
</comment>
<dbReference type="GO" id="GO:0097367">
    <property type="term" value="F:carbohydrate derivative binding"/>
    <property type="evidence" value="ECO:0007669"/>
    <property type="project" value="InterPro"/>
</dbReference>
<dbReference type="AlphaFoldDB" id="A0A7V6DQU6"/>